<accession>A0AAW0VU67</accession>
<evidence type="ECO:0000256" key="7">
    <source>
        <dbReference type="ARBA" id="ARBA00023170"/>
    </source>
</evidence>
<dbReference type="SMART" id="SM00060">
    <property type="entry name" value="FN3"/>
    <property type="match status" value="1"/>
</dbReference>
<dbReference type="InterPro" id="IPR013783">
    <property type="entry name" value="Ig-like_fold"/>
</dbReference>
<gene>
    <name evidence="9" type="ORF">OTU49_013606</name>
</gene>
<evidence type="ECO:0000259" key="8">
    <source>
        <dbReference type="PROSITE" id="PS50853"/>
    </source>
</evidence>
<proteinExistence type="predicted"/>
<dbReference type="InterPro" id="IPR050449">
    <property type="entry name" value="Ephrin_rcpt_TKs"/>
</dbReference>
<dbReference type="PRINTS" id="PR00014">
    <property type="entry name" value="FNTYPEIII"/>
</dbReference>
<dbReference type="InterPro" id="IPR036116">
    <property type="entry name" value="FN3_sf"/>
</dbReference>
<dbReference type="GO" id="GO:0005524">
    <property type="term" value="F:ATP binding"/>
    <property type="evidence" value="ECO:0007669"/>
    <property type="project" value="UniProtKB-KW"/>
</dbReference>
<dbReference type="SUPFAM" id="SSF49265">
    <property type="entry name" value="Fibronectin type III"/>
    <property type="match status" value="1"/>
</dbReference>
<evidence type="ECO:0000256" key="4">
    <source>
        <dbReference type="ARBA" id="ARBA00022840"/>
    </source>
</evidence>
<reference evidence="9 10" key="1">
    <citation type="journal article" date="2024" name="BMC Genomics">
        <title>Genome assembly of redclaw crayfish (Cherax quadricarinatus) provides insights into its immune adaptation and hypoxia tolerance.</title>
        <authorList>
            <person name="Liu Z."/>
            <person name="Zheng J."/>
            <person name="Li H."/>
            <person name="Fang K."/>
            <person name="Wang S."/>
            <person name="He J."/>
            <person name="Zhou D."/>
            <person name="Weng S."/>
            <person name="Chi M."/>
            <person name="Gu Z."/>
            <person name="He J."/>
            <person name="Li F."/>
            <person name="Wang M."/>
        </authorList>
    </citation>
    <scope>NUCLEOTIDE SEQUENCE [LARGE SCALE GENOMIC DNA]</scope>
    <source>
        <strain evidence="9">ZL_2023a</strain>
    </source>
</reference>
<dbReference type="InterPro" id="IPR003961">
    <property type="entry name" value="FN3_dom"/>
</dbReference>
<keyword evidence="10" id="KW-1185">Reference proteome</keyword>
<keyword evidence="2" id="KW-0812">Transmembrane</keyword>
<feature type="non-terminal residue" evidence="9">
    <location>
        <position position="209"/>
    </location>
</feature>
<sequence>KKAFLTNETIIPYEDVLPPYSSLKVSVRGITDWSAGTQLLKNLHTPAHLPEAPQDLRTFVHKVQDSVAKIYLRWSPPEKPNGEIINYKILYCTAEVEEKCKSEIVNGKVFQLTIENLSSDHLYRFKVAAINEMGKGPYSFGVTESLQQHKPTPSLLVVSDKSLIKLDADLQEEVEVLSENSRVQWATPLLKNSSFAWMDMNSDIYLTDM</sequence>
<dbReference type="PROSITE" id="PS50853">
    <property type="entry name" value="FN3"/>
    <property type="match status" value="1"/>
</dbReference>
<comment type="caution">
    <text evidence="9">The sequence shown here is derived from an EMBL/GenBank/DDBJ whole genome shotgun (WGS) entry which is preliminary data.</text>
</comment>
<keyword evidence="4" id="KW-0067">ATP-binding</keyword>
<dbReference type="GO" id="GO:0005005">
    <property type="term" value="F:transmembrane-ephrin receptor activity"/>
    <property type="evidence" value="ECO:0007669"/>
    <property type="project" value="TreeGrafter"/>
</dbReference>
<dbReference type="Gene3D" id="2.60.40.10">
    <property type="entry name" value="Immunoglobulins"/>
    <property type="match status" value="1"/>
</dbReference>
<evidence type="ECO:0000256" key="5">
    <source>
        <dbReference type="ARBA" id="ARBA00022989"/>
    </source>
</evidence>
<dbReference type="Pfam" id="PF00041">
    <property type="entry name" value="fn3"/>
    <property type="match status" value="1"/>
</dbReference>
<dbReference type="GO" id="GO:0005886">
    <property type="term" value="C:plasma membrane"/>
    <property type="evidence" value="ECO:0007669"/>
    <property type="project" value="TreeGrafter"/>
</dbReference>
<name>A0AAW0VU67_CHEQU</name>
<organism evidence="9 10">
    <name type="scientific">Cherax quadricarinatus</name>
    <name type="common">Australian red claw crayfish</name>
    <dbReference type="NCBI Taxonomy" id="27406"/>
    <lineage>
        <taxon>Eukaryota</taxon>
        <taxon>Metazoa</taxon>
        <taxon>Ecdysozoa</taxon>
        <taxon>Arthropoda</taxon>
        <taxon>Crustacea</taxon>
        <taxon>Multicrustacea</taxon>
        <taxon>Malacostraca</taxon>
        <taxon>Eumalacostraca</taxon>
        <taxon>Eucarida</taxon>
        <taxon>Decapoda</taxon>
        <taxon>Pleocyemata</taxon>
        <taxon>Astacidea</taxon>
        <taxon>Parastacoidea</taxon>
        <taxon>Parastacidae</taxon>
        <taxon>Cherax</taxon>
    </lineage>
</organism>
<dbReference type="CDD" id="cd00063">
    <property type="entry name" value="FN3"/>
    <property type="match status" value="1"/>
</dbReference>
<evidence type="ECO:0000256" key="3">
    <source>
        <dbReference type="ARBA" id="ARBA00022741"/>
    </source>
</evidence>
<dbReference type="Proteomes" id="UP001445076">
    <property type="component" value="Unassembled WGS sequence"/>
</dbReference>
<keyword evidence="6" id="KW-0472">Membrane</keyword>
<dbReference type="PANTHER" id="PTHR46877">
    <property type="entry name" value="EPH RECEPTOR A5"/>
    <property type="match status" value="1"/>
</dbReference>
<keyword evidence="5" id="KW-1133">Transmembrane helix</keyword>
<keyword evidence="7" id="KW-0675">Receptor</keyword>
<evidence type="ECO:0000256" key="6">
    <source>
        <dbReference type="ARBA" id="ARBA00023136"/>
    </source>
</evidence>
<evidence type="ECO:0000256" key="1">
    <source>
        <dbReference type="ARBA" id="ARBA00004167"/>
    </source>
</evidence>
<feature type="domain" description="Fibronectin type-III" evidence="8">
    <location>
        <begin position="52"/>
        <end position="149"/>
    </location>
</feature>
<evidence type="ECO:0000313" key="10">
    <source>
        <dbReference type="Proteomes" id="UP001445076"/>
    </source>
</evidence>
<dbReference type="AlphaFoldDB" id="A0AAW0VU67"/>
<keyword evidence="3" id="KW-0547">Nucleotide-binding</keyword>
<dbReference type="GO" id="GO:0007411">
    <property type="term" value="P:axon guidance"/>
    <property type="evidence" value="ECO:0007669"/>
    <property type="project" value="TreeGrafter"/>
</dbReference>
<dbReference type="EMBL" id="JARKIK010000918">
    <property type="protein sequence ID" value="KAK8720036.1"/>
    <property type="molecule type" value="Genomic_DNA"/>
</dbReference>
<protein>
    <recommendedName>
        <fullName evidence="8">Fibronectin type-III domain-containing protein</fullName>
    </recommendedName>
</protein>
<dbReference type="GO" id="GO:0030425">
    <property type="term" value="C:dendrite"/>
    <property type="evidence" value="ECO:0007669"/>
    <property type="project" value="TreeGrafter"/>
</dbReference>
<dbReference type="PANTHER" id="PTHR46877:SF14">
    <property type="entry name" value="RECEPTOR PROTEIN-TYROSINE KINASE"/>
    <property type="match status" value="1"/>
</dbReference>
<evidence type="ECO:0000256" key="2">
    <source>
        <dbReference type="ARBA" id="ARBA00022692"/>
    </source>
</evidence>
<comment type="subcellular location">
    <subcellularLocation>
        <location evidence="1">Membrane</location>
        <topology evidence="1">Single-pass membrane protein</topology>
    </subcellularLocation>
</comment>
<feature type="non-terminal residue" evidence="9">
    <location>
        <position position="1"/>
    </location>
</feature>
<evidence type="ECO:0000313" key="9">
    <source>
        <dbReference type="EMBL" id="KAK8720036.1"/>
    </source>
</evidence>